<accession>A0A9N9CF59</accession>
<sequence>GDINPEVWTRTLESYIDTVPDENEETFNNSPGQLLGVRDKLLRLYAKKFLLIFEFDWIESHAHTAKIMKSSTNSGSVREDIKGTKISGDFDIFHMEVVDARLTLYALSMLSDAVSSLLSLPLPLCLLTLMVEINTKSSLE</sequence>
<reference evidence="1" key="1">
    <citation type="submission" date="2021-06" db="EMBL/GenBank/DDBJ databases">
        <authorList>
            <person name="Kallberg Y."/>
            <person name="Tangrot J."/>
            <person name="Rosling A."/>
        </authorList>
    </citation>
    <scope>NUCLEOTIDE SEQUENCE</scope>
    <source>
        <strain evidence="1">CL551</strain>
    </source>
</reference>
<feature type="non-terminal residue" evidence="1">
    <location>
        <position position="1"/>
    </location>
</feature>
<proteinExistence type="predicted"/>
<name>A0A9N9CF59_9GLOM</name>
<organism evidence="1 2">
    <name type="scientific">Acaulospora morrowiae</name>
    <dbReference type="NCBI Taxonomy" id="94023"/>
    <lineage>
        <taxon>Eukaryota</taxon>
        <taxon>Fungi</taxon>
        <taxon>Fungi incertae sedis</taxon>
        <taxon>Mucoromycota</taxon>
        <taxon>Glomeromycotina</taxon>
        <taxon>Glomeromycetes</taxon>
        <taxon>Diversisporales</taxon>
        <taxon>Acaulosporaceae</taxon>
        <taxon>Acaulospora</taxon>
    </lineage>
</organism>
<keyword evidence="2" id="KW-1185">Reference proteome</keyword>
<protein>
    <submittedName>
        <fullName evidence="1">17132_t:CDS:1</fullName>
    </submittedName>
</protein>
<dbReference type="AlphaFoldDB" id="A0A9N9CF59"/>
<comment type="caution">
    <text evidence="1">The sequence shown here is derived from an EMBL/GenBank/DDBJ whole genome shotgun (WGS) entry which is preliminary data.</text>
</comment>
<gene>
    <name evidence="1" type="ORF">AMORRO_LOCUS7795</name>
</gene>
<dbReference type="Proteomes" id="UP000789342">
    <property type="component" value="Unassembled WGS sequence"/>
</dbReference>
<evidence type="ECO:0000313" key="2">
    <source>
        <dbReference type="Proteomes" id="UP000789342"/>
    </source>
</evidence>
<dbReference type="EMBL" id="CAJVPV010006181">
    <property type="protein sequence ID" value="CAG8601287.1"/>
    <property type="molecule type" value="Genomic_DNA"/>
</dbReference>
<evidence type="ECO:0000313" key="1">
    <source>
        <dbReference type="EMBL" id="CAG8601287.1"/>
    </source>
</evidence>